<evidence type="ECO:0000313" key="3">
    <source>
        <dbReference type="EMBL" id="TDQ18309.1"/>
    </source>
</evidence>
<dbReference type="EMBL" id="SNYF01000005">
    <property type="protein sequence ID" value="TDQ18309.1"/>
    <property type="molecule type" value="Genomic_DNA"/>
</dbReference>
<dbReference type="Pfam" id="PF13778">
    <property type="entry name" value="DUF4174"/>
    <property type="match status" value="1"/>
</dbReference>
<organism evidence="3 4">
    <name type="scientific">Algoriphagus boseongensis</name>
    <dbReference type="NCBI Taxonomy" id="1442587"/>
    <lineage>
        <taxon>Bacteria</taxon>
        <taxon>Pseudomonadati</taxon>
        <taxon>Bacteroidota</taxon>
        <taxon>Cytophagia</taxon>
        <taxon>Cytophagales</taxon>
        <taxon>Cyclobacteriaceae</taxon>
        <taxon>Algoriphagus</taxon>
    </lineage>
</organism>
<keyword evidence="4" id="KW-1185">Reference proteome</keyword>
<proteinExistence type="predicted"/>
<dbReference type="InterPro" id="IPR025232">
    <property type="entry name" value="DUF4174"/>
</dbReference>
<feature type="domain" description="DUF4174" evidence="2">
    <location>
        <begin position="22"/>
        <end position="128"/>
    </location>
</feature>
<evidence type="ECO:0000256" key="1">
    <source>
        <dbReference type="ARBA" id="ARBA00022729"/>
    </source>
</evidence>
<accession>A0A4R6T800</accession>
<dbReference type="OrthoDB" id="7362103at2"/>
<keyword evidence="1" id="KW-0732">Signal</keyword>
<evidence type="ECO:0000313" key="4">
    <source>
        <dbReference type="Proteomes" id="UP000294535"/>
    </source>
</evidence>
<reference evidence="3 4" key="1">
    <citation type="submission" date="2019-03" db="EMBL/GenBank/DDBJ databases">
        <title>Genomic Encyclopedia of Type Strains, Phase III (KMG-III): the genomes of soil and plant-associated and newly described type strains.</title>
        <authorList>
            <person name="Whitman W."/>
        </authorList>
    </citation>
    <scope>NUCLEOTIDE SEQUENCE [LARGE SCALE GENOMIC DNA]</scope>
    <source>
        <strain evidence="3 4">CECT 8446</strain>
    </source>
</reference>
<dbReference type="AlphaFoldDB" id="A0A4R6T800"/>
<comment type="caution">
    <text evidence="3">The sequence shown here is derived from an EMBL/GenBank/DDBJ whole genome shotgun (WGS) entry which is preliminary data.</text>
</comment>
<gene>
    <name evidence="3" type="ORF">DFQ04_0108</name>
</gene>
<sequence length="136" mass="15739">MNALIFSLLLHMSVFSPPKSPEDFRWQKRIIVNYSSEGFDSEFLSNHRQEIRDRKLLLVHLVGKNLIWTNAEESLDVSGFMELKEKIRPTSTWALVGLDGGVKSQGGSELPMEELFRLIDSMPMRQSEMRKDNKQK</sequence>
<name>A0A4R6T800_9BACT</name>
<evidence type="ECO:0000259" key="2">
    <source>
        <dbReference type="Pfam" id="PF13778"/>
    </source>
</evidence>
<protein>
    <submittedName>
        <fullName evidence="3">Uncharacterized protein DUF4174</fullName>
    </submittedName>
</protein>
<dbReference type="Proteomes" id="UP000294535">
    <property type="component" value="Unassembled WGS sequence"/>
</dbReference>